<reference evidence="2" key="1">
    <citation type="submission" date="2016-03" db="EMBL/GenBank/DDBJ databases">
        <authorList>
            <person name="Ploux O."/>
        </authorList>
    </citation>
    <scope>NUCLEOTIDE SEQUENCE [LARGE SCALE GENOMIC DNA]</scope>
    <source>
        <strain evidence="2">UK7</strain>
    </source>
</reference>
<evidence type="ECO:0000313" key="1">
    <source>
        <dbReference type="EMBL" id="CZS97830.1"/>
    </source>
</evidence>
<dbReference type="EMBL" id="FJUW01000013">
    <property type="protein sequence ID" value="CZS97830.1"/>
    <property type="molecule type" value="Genomic_DNA"/>
</dbReference>
<dbReference type="InParanoid" id="A0A1E1KIL4"/>
<evidence type="ECO:0000313" key="2">
    <source>
        <dbReference type="Proteomes" id="UP000178129"/>
    </source>
</evidence>
<dbReference type="STRING" id="914237.A0A1E1KIL4"/>
<sequence>MPPRRKKAKKEPEFIYDHDTLVSCIQKHYQLLIDMAYLDAQSVRWPPAPTGWSDLELNVEALRKLNRSDTVIKLLRHIPYTCDRNTEVYYATMATSYLRERWDPEKTSGSDWYTKEFCALGLAPFDGPMPPHLITLTNEESEIGITWVIDTERGCIYPHGEDYYLYDDEPPEVEDEGKWWLKVKPMEFEKFFHKIHRDISSLLLVPLPPADDQGFKIQGSGAREYKVVKDLYRKYGWSSTFRKDEFLPAAVAARETVIRTARAQLEAEDED</sequence>
<name>A0A1E1KIL4_9HELO</name>
<dbReference type="Proteomes" id="UP000178129">
    <property type="component" value="Unassembled WGS sequence"/>
</dbReference>
<keyword evidence="2" id="KW-1185">Reference proteome</keyword>
<organism evidence="1 2">
    <name type="scientific">Rhynchosporium graminicola</name>
    <dbReference type="NCBI Taxonomy" id="2792576"/>
    <lineage>
        <taxon>Eukaryota</taxon>
        <taxon>Fungi</taxon>
        <taxon>Dikarya</taxon>
        <taxon>Ascomycota</taxon>
        <taxon>Pezizomycotina</taxon>
        <taxon>Leotiomycetes</taxon>
        <taxon>Helotiales</taxon>
        <taxon>Ploettnerulaceae</taxon>
        <taxon>Rhynchosporium</taxon>
    </lineage>
</organism>
<accession>A0A1E1KIL4</accession>
<protein>
    <submittedName>
        <fullName evidence="1">Uncharacterized protein</fullName>
    </submittedName>
</protein>
<comment type="caution">
    <text evidence="1">The sequence shown here is derived from an EMBL/GenBank/DDBJ whole genome shotgun (WGS) entry which is preliminary data.</text>
</comment>
<gene>
    <name evidence="1" type="ORF">RCO7_00035</name>
</gene>
<proteinExistence type="predicted"/>
<dbReference type="AlphaFoldDB" id="A0A1E1KIL4"/>